<comment type="caution">
    <text evidence="3">The sequence shown here is derived from an EMBL/GenBank/DDBJ whole genome shotgun (WGS) entry which is preliminary data.</text>
</comment>
<dbReference type="InterPro" id="IPR002213">
    <property type="entry name" value="UDP_glucos_trans"/>
</dbReference>
<keyword evidence="1" id="KW-0808">Transferase</keyword>
<dbReference type="SUPFAM" id="SSF53756">
    <property type="entry name" value="UDP-Glycosyltransferase/glycogen phosphorylase"/>
    <property type="match status" value="1"/>
</dbReference>
<evidence type="ECO:0000256" key="2">
    <source>
        <dbReference type="SAM" id="MobiDB-lite"/>
    </source>
</evidence>
<gene>
    <name evidence="3" type="ORF">J5N97_015872</name>
</gene>
<sequence length="262" mass="29568">MMHKQPEQDKPTCLIADQAMAWAFNVAKKNGLSVPPPSGRPPQQLSPASGTYPNSFKMASSMNTMDRLKHRGNFPTKSGIPPMNVNHLFGTANWTLNQIRIRAHRQAILMGGAARLYRKGYHRLAERIGRSNRWPWGMVVEWSPQQEVLAHPAVSCFMSHCGWNSTMEGVSNGVPFLCWPCFGDQHLNQTYICDVWKIGLKMNPDENNMITKEQIKDKVEELLDDGEMKKRALAMKEIAFKGIEKGGSSFENFNTFISAMQV</sequence>
<feature type="region of interest" description="Disordered" evidence="2">
    <location>
        <begin position="33"/>
        <end position="53"/>
    </location>
</feature>
<dbReference type="EMBL" id="JAGGNH010000004">
    <property type="protein sequence ID" value="KAJ0973907.1"/>
    <property type="molecule type" value="Genomic_DNA"/>
</dbReference>
<reference evidence="3" key="2">
    <citation type="journal article" date="2022" name="Hortic Res">
        <title>The genome of Dioscorea zingiberensis sheds light on the biosynthesis, origin and evolution of the medicinally important diosgenin saponins.</title>
        <authorList>
            <person name="Li Y."/>
            <person name="Tan C."/>
            <person name="Li Z."/>
            <person name="Guo J."/>
            <person name="Li S."/>
            <person name="Chen X."/>
            <person name="Wang C."/>
            <person name="Dai X."/>
            <person name="Yang H."/>
            <person name="Song W."/>
            <person name="Hou L."/>
            <person name="Xu J."/>
            <person name="Tong Z."/>
            <person name="Xu A."/>
            <person name="Yuan X."/>
            <person name="Wang W."/>
            <person name="Yang Q."/>
            <person name="Chen L."/>
            <person name="Sun Z."/>
            <person name="Wang K."/>
            <person name="Pan B."/>
            <person name="Chen J."/>
            <person name="Bao Y."/>
            <person name="Liu F."/>
            <person name="Qi X."/>
            <person name="Gang D.R."/>
            <person name="Wen J."/>
            <person name="Li J."/>
        </authorList>
    </citation>
    <scope>NUCLEOTIDE SEQUENCE</scope>
    <source>
        <strain evidence="3">Dzin_1.0</strain>
    </source>
</reference>
<evidence type="ECO:0000256" key="1">
    <source>
        <dbReference type="ARBA" id="ARBA00022679"/>
    </source>
</evidence>
<dbReference type="PANTHER" id="PTHR48045">
    <property type="entry name" value="UDP-GLYCOSYLTRANSFERASE 72B1"/>
    <property type="match status" value="1"/>
</dbReference>
<organism evidence="3 4">
    <name type="scientific">Dioscorea zingiberensis</name>
    <dbReference type="NCBI Taxonomy" id="325984"/>
    <lineage>
        <taxon>Eukaryota</taxon>
        <taxon>Viridiplantae</taxon>
        <taxon>Streptophyta</taxon>
        <taxon>Embryophyta</taxon>
        <taxon>Tracheophyta</taxon>
        <taxon>Spermatophyta</taxon>
        <taxon>Magnoliopsida</taxon>
        <taxon>Liliopsida</taxon>
        <taxon>Dioscoreales</taxon>
        <taxon>Dioscoreaceae</taxon>
        <taxon>Dioscorea</taxon>
    </lineage>
</organism>
<dbReference type="OrthoDB" id="5835829at2759"/>
<proteinExistence type="predicted"/>
<dbReference type="CDD" id="cd03784">
    <property type="entry name" value="GT1_Gtf-like"/>
    <property type="match status" value="1"/>
</dbReference>
<dbReference type="Proteomes" id="UP001085076">
    <property type="component" value="Miscellaneous, Linkage group lg04"/>
</dbReference>
<dbReference type="Pfam" id="PF00201">
    <property type="entry name" value="UDPGT"/>
    <property type="match status" value="1"/>
</dbReference>
<evidence type="ECO:0000313" key="3">
    <source>
        <dbReference type="EMBL" id="KAJ0973907.1"/>
    </source>
</evidence>
<feature type="compositionally biased region" description="Polar residues" evidence="2">
    <location>
        <begin position="41"/>
        <end position="53"/>
    </location>
</feature>
<reference evidence="3" key="1">
    <citation type="submission" date="2021-03" db="EMBL/GenBank/DDBJ databases">
        <authorList>
            <person name="Li Z."/>
            <person name="Yang C."/>
        </authorList>
    </citation>
    <scope>NUCLEOTIDE SEQUENCE</scope>
    <source>
        <strain evidence="3">Dzin_1.0</strain>
        <tissue evidence="3">Leaf</tissue>
    </source>
</reference>
<keyword evidence="4" id="KW-1185">Reference proteome</keyword>
<evidence type="ECO:0000313" key="4">
    <source>
        <dbReference type="Proteomes" id="UP001085076"/>
    </source>
</evidence>
<dbReference type="GO" id="GO:0008194">
    <property type="term" value="F:UDP-glycosyltransferase activity"/>
    <property type="evidence" value="ECO:0007669"/>
    <property type="project" value="InterPro"/>
</dbReference>
<dbReference type="Gene3D" id="3.40.50.2000">
    <property type="entry name" value="Glycogen Phosphorylase B"/>
    <property type="match status" value="2"/>
</dbReference>
<dbReference type="PANTHER" id="PTHR48045:SF21">
    <property type="entry name" value="UDP-GLYCOSYLTRANSFERASE 83A1"/>
    <property type="match status" value="1"/>
</dbReference>
<protein>
    <submittedName>
        <fullName evidence="3">Uncharacterized protein</fullName>
    </submittedName>
</protein>
<name>A0A9D5HF46_9LILI</name>
<dbReference type="AlphaFoldDB" id="A0A9D5HF46"/>
<accession>A0A9D5HF46</accession>